<keyword evidence="2" id="KW-1185">Reference proteome</keyword>
<proteinExistence type="predicted"/>
<name>A0ACC1PAZ8_9PEZI</name>
<comment type="caution">
    <text evidence="1">The sequence shown here is derived from an EMBL/GenBank/DDBJ whole genome shotgun (WGS) entry which is preliminary data.</text>
</comment>
<dbReference type="Proteomes" id="UP001143856">
    <property type="component" value="Unassembled WGS sequence"/>
</dbReference>
<accession>A0ACC1PAZ8</accession>
<sequence>MYSILTGLIALGSLFTTGSATCYLGGQDGDNGARLRGIDGITTACEALIGTYIPGESRHFCLQVNGTKWDFFLKCVSYSTSTIQLEECMNGMGKEAYGCRRGGYSNYWTWAYTADPNAGFCSGGWHPKVTWTRRAAPRTRRIED</sequence>
<evidence type="ECO:0000313" key="1">
    <source>
        <dbReference type="EMBL" id="KAJ2988359.1"/>
    </source>
</evidence>
<organism evidence="1 2">
    <name type="scientific">Xylaria curta</name>
    <dbReference type="NCBI Taxonomy" id="42375"/>
    <lineage>
        <taxon>Eukaryota</taxon>
        <taxon>Fungi</taxon>
        <taxon>Dikarya</taxon>
        <taxon>Ascomycota</taxon>
        <taxon>Pezizomycotina</taxon>
        <taxon>Sordariomycetes</taxon>
        <taxon>Xylariomycetidae</taxon>
        <taxon>Xylariales</taxon>
        <taxon>Xylariaceae</taxon>
        <taxon>Xylaria</taxon>
    </lineage>
</organism>
<reference evidence="1" key="1">
    <citation type="submission" date="2022-10" db="EMBL/GenBank/DDBJ databases">
        <title>Genome Sequence of Xylaria curta.</title>
        <authorList>
            <person name="Buettner E."/>
        </authorList>
    </citation>
    <scope>NUCLEOTIDE SEQUENCE</scope>
    <source>
        <strain evidence="1">Babe10</strain>
    </source>
</reference>
<protein>
    <submittedName>
        <fullName evidence="1">Uncharacterized protein</fullName>
    </submittedName>
</protein>
<evidence type="ECO:0000313" key="2">
    <source>
        <dbReference type="Proteomes" id="UP001143856"/>
    </source>
</evidence>
<dbReference type="EMBL" id="JAPDGR010000658">
    <property type="protein sequence ID" value="KAJ2988359.1"/>
    <property type="molecule type" value="Genomic_DNA"/>
</dbReference>
<gene>
    <name evidence="1" type="ORF">NUW58_g4017</name>
</gene>